<proteinExistence type="predicted"/>
<organism evidence="1 2">
    <name type="scientific">Mycobacterium basiliense</name>
    <dbReference type="NCBI Taxonomy" id="2094119"/>
    <lineage>
        <taxon>Bacteria</taxon>
        <taxon>Bacillati</taxon>
        <taxon>Actinomycetota</taxon>
        <taxon>Actinomycetes</taxon>
        <taxon>Mycobacteriales</taxon>
        <taxon>Mycobacteriaceae</taxon>
        <taxon>Mycobacterium</taxon>
    </lineage>
</organism>
<dbReference type="KEGG" id="mbai:MB901379_03580"/>
<sequence length="389" mass="42974">MAISLPAVATEAELTRWGKVLEQIVTTYDMKPSGVRLLVESGKPVPPHAWPVINLAIMAPLVDLWQANAPRTGSQLYEWIRPAYAVAIALDQTSPDSTPIVEFMALVRDAREKVQNATASESNQTEDLTDETTVDGVLKDLELDVKLAVLSARLGHNGIMHLIDRRIAEAGRAATRREQPPPPQLDLVSLESVDQLSYRTMSHAEIRTMADPGVMTTEEFIAGDQLADRAPILKYFASLWVTHLITQWDELYRPLLARLHGADPDDVVSELFADLNKFRQDYVHNRGVATSRSSKNKRLNWFSRGDAMIPTSANYDQLLHELHRELPLLAHQPVPKARPNRSAIKGEVPTELVKLFEKAAGARGLGVSAALEAAIKNWIDESDGPGGQA</sequence>
<dbReference type="Proteomes" id="UP000269998">
    <property type="component" value="Chromosome"/>
</dbReference>
<evidence type="ECO:0000313" key="2">
    <source>
        <dbReference type="Proteomes" id="UP000269998"/>
    </source>
</evidence>
<name>A0A3S4DV79_9MYCO</name>
<dbReference type="AlphaFoldDB" id="A0A3S4DV79"/>
<protein>
    <submittedName>
        <fullName evidence="1">Uncharacterized protein</fullName>
    </submittedName>
</protein>
<dbReference type="EMBL" id="LR130759">
    <property type="protein sequence ID" value="VDM89987.1"/>
    <property type="molecule type" value="Genomic_DNA"/>
</dbReference>
<keyword evidence="2" id="KW-1185">Reference proteome</keyword>
<evidence type="ECO:0000313" key="1">
    <source>
        <dbReference type="EMBL" id="VDM89987.1"/>
    </source>
</evidence>
<accession>A0A3S4DV79</accession>
<gene>
    <name evidence="1" type="ORF">MB901379_03580</name>
</gene>
<reference evidence="2" key="1">
    <citation type="submission" date="2018-02" db="EMBL/GenBank/DDBJ databases">
        <authorList>
            <person name="Seth-Smith MB H."/>
            <person name="Seth-Smith H."/>
        </authorList>
    </citation>
    <scope>NUCLEOTIDE SEQUENCE [LARGE SCALE GENOMIC DNA]</scope>
</reference>